<evidence type="ECO:0000256" key="1">
    <source>
        <dbReference type="ARBA" id="ARBA00009986"/>
    </source>
</evidence>
<dbReference type="Proteomes" id="UP001345691">
    <property type="component" value="Unassembled WGS sequence"/>
</dbReference>
<dbReference type="InterPro" id="IPR016161">
    <property type="entry name" value="Ald_DH/histidinol_DH"/>
</dbReference>
<dbReference type="PANTHER" id="PTHR11699">
    <property type="entry name" value="ALDEHYDE DEHYDROGENASE-RELATED"/>
    <property type="match status" value="1"/>
</dbReference>
<dbReference type="InterPro" id="IPR016162">
    <property type="entry name" value="Ald_DH_N"/>
</dbReference>
<name>A0ABR0JDL3_9EURO</name>
<gene>
    <name evidence="5" type="ORF">LTR69_005127</name>
</gene>
<organism evidence="5 6">
    <name type="scientific">Exophiala sideris</name>
    <dbReference type="NCBI Taxonomy" id="1016849"/>
    <lineage>
        <taxon>Eukaryota</taxon>
        <taxon>Fungi</taxon>
        <taxon>Dikarya</taxon>
        <taxon>Ascomycota</taxon>
        <taxon>Pezizomycotina</taxon>
        <taxon>Eurotiomycetes</taxon>
        <taxon>Chaetothyriomycetidae</taxon>
        <taxon>Chaetothyriales</taxon>
        <taxon>Herpotrichiellaceae</taxon>
        <taxon>Exophiala</taxon>
    </lineage>
</organism>
<dbReference type="EC" id="1.2.1.3" evidence="2"/>
<comment type="catalytic activity">
    <reaction evidence="3">
        <text>an aldehyde + NAD(+) + H2O = a carboxylate + NADH + 2 H(+)</text>
        <dbReference type="Rhea" id="RHEA:16185"/>
        <dbReference type="ChEBI" id="CHEBI:15377"/>
        <dbReference type="ChEBI" id="CHEBI:15378"/>
        <dbReference type="ChEBI" id="CHEBI:17478"/>
        <dbReference type="ChEBI" id="CHEBI:29067"/>
        <dbReference type="ChEBI" id="CHEBI:57540"/>
        <dbReference type="ChEBI" id="CHEBI:57945"/>
        <dbReference type="EC" id="1.2.1.3"/>
    </reaction>
</comment>
<dbReference type="Gene3D" id="3.40.605.10">
    <property type="entry name" value="Aldehyde Dehydrogenase, Chain A, domain 1"/>
    <property type="match status" value="1"/>
</dbReference>
<dbReference type="Pfam" id="PF00171">
    <property type="entry name" value="Aldedh"/>
    <property type="match status" value="1"/>
</dbReference>
<evidence type="ECO:0000313" key="6">
    <source>
        <dbReference type="Proteomes" id="UP001345691"/>
    </source>
</evidence>
<reference evidence="5 6" key="1">
    <citation type="submission" date="2023-08" db="EMBL/GenBank/DDBJ databases">
        <title>Black Yeasts Isolated from many extreme environments.</title>
        <authorList>
            <person name="Coleine C."/>
            <person name="Stajich J.E."/>
            <person name="Selbmann L."/>
        </authorList>
    </citation>
    <scope>NUCLEOTIDE SEQUENCE [LARGE SCALE GENOMIC DNA]</scope>
    <source>
        <strain evidence="5 6">CCFEE 6328</strain>
    </source>
</reference>
<protein>
    <recommendedName>
        <fullName evidence="2">aldehyde dehydrogenase (NAD(+))</fullName>
        <ecNumber evidence="2">1.2.1.3</ecNumber>
    </recommendedName>
</protein>
<comment type="similarity">
    <text evidence="1">Belongs to the aldehyde dehydrogenase family.</text>
</comment>
<dbReference type="EMBL" id="JAVRRF010000009">
    <property type="protein sequence ID" value="KAK5061943.1"/>
    <property type="molecule type" value="Genomic_DNA"/>
</dbReference>
<dbReference type="InterPro" id="IPR015590">
    <property type="entry name" value="Aldehyde_DH_dom"/>
</dbReference>
<proteinExistence type="inferred from homology"/>
<evidence type="ECO:0000259" key="4">
    <source>
        <dbReference type="Pfam" id="PF00171"/>
    </source>
</evidence>
<sequence>MNRDNLETKLFINNEFVQGIQKKTFKIYNPLNEGEICEVHEALKDDVDLAVDAAASAFPHWSTTAAHERASYLFKFAQLVQRDVQELAELDSICMGK</sequence>
<keyword evidence="6" id="KW-1185">Reference proteome</keyword>
<dbReference type="SUPFAM" id="SSF53720">
    <property type="entry name" value="ALDH-like"/>
    <property type="match status" value="1"/>
</dbReference>
<evidence type="ECO:0000313" key="5">
    <source>
        <dbReference type="EMBL" id="KAK5061943.1"/>
    </source>
</evidence>
<feature type="domain" description="Aldehyde dehydrogenase" evidence="4">
    <location>
        <begin position="18"/>
        <end position="97"/>
    </location>
</feature>
<accession>A0ABR0JDL3</accession>
<evidence type="ECO:0000256" key="2">
    <source>
        <dbReference type="ARBA" id="ARBA00024226"/>
    </source>
</evidence>
<comment type="caution">
    <text evidence="5">The sequence shown here is derived from an EMBL/GenBank/DDBJ whole genome shotgun (WGS) entry which is preliminary data.</text>
</comment>
<evidence type="ECO:0000256" key="3">
    <source>
        <dbReference type="ARBA" id="ARBA00049194"/>
    </source>
</evidence>